<feature type="non-terminal residue" evidence="1">
    <location>
        <position position="98"/>
    </location>
</feature>
<reference evidence="1" key="1">
    <citation type="submission" date="2020-02" db="EMBL/GenBank/DDBJ databases">
        <authorList>
            <person name="Meier V. D."/>
        </authorList>
    </citation>
    <scope>NUCLEOTIDE SEQUENCE</scope>
    <source>
        <strain evidence="1">AVDCRST_MAG71</strain>
    </source>
</reference>
<sequence>GLHRRRSGAARRFTRIVREHGYPVPAGSRACVPCRSGWQPAARFAACAVRRTRRGPDLRRGERARCAGGDESGRSAAAGRACRAAVRRPVQLAAAGGV</sequence>
<name>A0A6J4M7K5_9GAMM</name>
<protein>
    <submittedName>
        <fullName evidence="1">Uncharacterized protein</fullName>
    </submittedName>
</protein>
<accession>A0A6J4M7K5</accession>
<feature type="non-terminal residue" evidence="1">
    <location>
        <position position="1"/>
    </location>
</feature>
<dbReference type="AlphaFoldDB" id="A0A6J4M7K5"/>
<evidence type="ECO:0000313" key="1">
    <source>
        <dbReference type="EMBL" id="CAA9350425.1"/>
    </source>
</evidence>
<proteinExistence type="predicted"/>
<dbReference type="EMBL" id="CADCUA010000647">
    <property type="protein sequence ID" value="CAA9350425.1"/>
    <property type="molecule type" value="Genomic_DNA"/>
</dbReference>
<organism evidence="1">
    <name type="scientific">uncultured Lysobacter sp</name>
    <dbReference type="NCBI Taxonomy" id="271060"/>
    <lineage>
        <taxon>Bacteria</taxon>
        <taxon>Pseudomonadati</taxon>
        <taxon>Pseudomonadota</taxon>
        <taxon>Gammaproteobacteria</taxon>
        <taxon>Lysobacterales</taxon>
        <taxon>Lysobacteraceae</taxon>
        <taxon>Lysobacter</taxon>
        <taxon>environmental samples</taxon>
    </lineage>
</organism>
<gene>
    <name evidence="1" type="ORF">AVDCRST_MAG71-2758</name>
</gene>